<dbReference type="Proteomes" id="UP001222325">
    <property type="component" value="Unassembled WGS sequence"/>
</dbReference>
<dbReference type="InterPro" id="IPR036291">
    <property type="entry name" value="NAD(P)-bd_dom_sf"/>
</dbReference>
<dbReference type="PANTHER" id="PTHR24320:SF283">
    <property type="entry name" value="RETINOL DEHYDROGENASE 11"/>
    <property type="match status" value="1"/>
</dbReference>
<accession>A0AAD6XMY2</accession>
<evidence type="ECO:0000256" key="2">
    <source>
        <dbReference type="ARBA" id="ARBA00023002"/>
    </source>
</evidence>
<comment type="caution">
    <text evidence="3">The sequence shown here is derived from an EMBL/GenBank/DDBJ whole genome shotgun (WGS) entry which is preliminary data.</text>
</comment>
<dbReference type="Pfam" id="PF00106">
    <property type="entry name" value="adh_short"/>
    <property type="match status" value="1"/>
</dbReference>
<sequence length="350" mass="37362">MALPAFSFATTADEVAEALASEIQGKNVLITGTSLNGIGFEAARVLARHANLVIITGHDADRLKLAEDAILRDVPSANIRPLLLDLSSLDAVRKAAGEVNVYPEPLDVLIHNAAAPHCAFKLTVDGLETQMATDHIGPFLLTKLLAPKLLASAAAAVAASVSPSFNFVPRVVFVSSQGHTYGTGVDLSALVRPNAEKYRSFDAYFQAKSANALSAIALSRRSGGRINAYSLHPGAIYTNMYTKKESLPDMQAFGGFRAGIQVLLAQLTRRAGILGPNGEPTDNFKWKTIPQGAATILVAAFDPRLNDKPGAYLVNCNEANEERAPHSSDPAVAEDLWRVTEEIIGEQFAF</sequence>
<organism evidence="3 4">
    <name type="scientific">Mycena belliarum</name>
    <dbReference type="NCBI Taxonomy" id="1033014"/>
    <lineage>
        <taxon>Eukaryota</taxon>
        <taxon>Fungi</taxon>
        <taxon>Dikarya</taxon>
        <taxon>Basidiomycota</taxon>
        <taxon>Agaricomycotina</taxon>
        <taxon>Agaricomycetes</taxon>
        <taxon>Agaricomycetidae</taxon>
        <taxon>Agaricales</taxon>
        <taxon>Marasmiineae</taxon>
        <taxon>Mycenaceae</taxon>
        <taxon>Mycena</taxon>
    </lineage>
</organism>
<proteinExistence type="inferred from homology"/>
<dbReference type="AlphaFoldDB" id="A0AAD6XMY2"/>
<dbReference type="SUPFAM" id="SSF51735">
    <property type="entry name" value="NAD(P)-binding Rossmann-fold domains"/>
    <property type="match status" value="1"/>
</dbReference>
<keyword evidence="2" id="KW-0560">Oxidoreductase</keyword>
<dbReference type="Gene3D" id="3.40.50.720">
    <property type="entry name" value="NAD(P)-binding Rossmann-like Domain"/>
    <property type="match status" value="1"/>
</dbReference>
<dbReference type="InterPro" id="IPR002347">
    <property type="entry name" value="SDR_fam"/>
</dbReference>
<protein>
    <submittedName>
        <fullName evidence="3">Uncharacterized protein</fullName>
    </submittedName>
</protein>
<evidence type="ECO:0000313" key="3">
    <source>
        <dbReference type="EMBL" id="KAJ7081127.1"/>
    </source>
</evidence>
<dbReference type="GO" id="GO:0016491">
    <property type="term" value="F:oxidoreductase activity"/>
    <property type="evidence" value="ECO:0007669"/>
    <property type="project" value="UniProtKB-KW"/>
</dbReference>
<keyword evidence="4" id="KW-1185">Reference proteome</keyword>
<gene>
    <name evidence="3" type="ORF">B0H15DRAFT_953141</name>
</gene>
<reference evidence="3" key="1">
    <citation type="submission" date="2023-03" db="EMBL/GenBank/DDBJ databases">
        <title>Massive genome expansion in bonnet fungi (Mycena s.s.) driven by repeated elements and novel gene families across ecological guilds.</title>
        <authorList>
            <consortium name="Lawrence Berkeley National Laboratory"/>
            <person name="Harder C.B."/>
            <person name="Miyauchi S."/>
            <person name="Viragh M."/>
            <person name="Kuo A."/>
            <person name="Thoen E."/>
            <person name="Andreopoulos B."/>
            <person name="Lu D."/>
            <person name="Skrede I."/>
            <person name="Drula E."/>
            <person name="Henrissat B."/>
            <person name="Morin E."/>
            <person name="Kohler A."/>
            <person name="Barry K."/>
            <person name="LaButti K."/>
            <person name="Morin E."/>
            <person name="Salamov A."/>
            <person name="Lipzen A."/>
            <person name="Mereny Z."/>
            <person name="Hegedus B."/>
            <person name="Baldrian P."/>
            <person name="Stursova M."/>
            <person name="Weitz H."/>
            <person name="Taylor A."/>
            <person name="Grigoriev I.V."/>
            <person name="Nagy L.G."/>
            <person name="Martin F."/>
            <person name="Kauserud H."/>
        </authorList>
    </citation>
    <scope>NUCLEOTIDE SEQUENCE</scope>
    <source>
        <strain evidence="3">CBHHK173m</strain>
    </source>
</reference>
<dbReference type="EMBL" id="JARJCN010000051">
    <property type="protein sequence ID" value="KAJ7081127.1"/>
    <property type="molecule type" value="Genomic_DNA"/>
</dbReference>
<comment type="similarity">
    <text evidence="1">Belongs to the short-chain dehydrogenases/reductases (SDR) family.</text>
</comment>
<evidence type="ECO:0000313" key="4">
    <source>
        <dbReference type="Proteomes" id="UP001222325"/>
    </source>
</evidence>
<dbReference type="PANTHER" id="PTHR24320">
    <property type="entry name" value="RETINOL DEHYDROGENASE"/>
    <property type="match status" value="1"/>
</dbReference>
<evidence type="ECO:0000256" key="1">
    <source>
        <dbReference type="ARBA" id="ARBA00006484"/>
    </source>
</evidence>
<name>A0AAD6XMY2_9AGAR</name>